<dbReference type="EMBL" id="CAUYUJ010017624">
    <property type="protein sequence ID" value="CAK0876419.1"/>
    <property type="molecule type" value="Genomic_DNA"/>
</dbReference>
<dbReference type="InterPro" id="IPR020568">
    <property type="entry name" value="Ribosomal_Su5_D2-typ_SF"/>
</dbReference>
<evidence type="ECO:0000259" key="5">
    <source>
        <dbReference type="Pfam" id="PF08544"/>
    </source>
</evidence>
<feature type="domain" description="GHMP kinase N-terminal" evidence="4">
    <location>
        <begin position="1"/>
        <end position="58"/>
    </location>
</feature>
<reference evidence="6" key="1">
    <citation type="submission" date="2023-10" db="EMBL/GenBank/DDBJ databases">
        <authorList>
            <person name="Chen Y."/>
            <person name="Shah S."/>
            <person name="Dougan E. K."/>
            <person name="Thang M."/>
            <person name="Chan C."/>
        </authorList>
    </citation>
    <scope>NUCLEOTIDE SEQUENCE [LARGE SCALE GENOMIC DNA]</scope>
</reference>
<keyword evidence="7" id="KW-1185">Reference proteome</keyword>
<comment type="caution">
    <text evidence="6">The sequence shown here is derived from an EMBL/GenBank/DDBJ whole genome shotgun (WGS) entry which is preliminary data.</text>
</comment>
<dbReference type="Gene3D" id="3.30.230.10">
    <property type="match status" value="1"/>
</dbReference>
<evidence type="ECO:0000256" key="3">
    <source>
        <dbReference type="ARBA" id="ARBA00022840"/>
    </source>
</evidence>
<dbReference type="Pfam" id="PF08544">
    <property type="entry name" value="GHMP_kinases_C"/>
    <property type="match status" value="1"/>
</dbReference>
<dbReference type="InterPro" id="IPR014721">
    <property type="entry name" value="Ribsml_uS5_D2-typ_fold_subgr"/>
</dbReference>
<evidence type="ECO:0000313" key="6">
    <source>
        <dbReference type="EMBL" id="CAK0876419.1"/>
    </source>
</evidence>
<evidence type="ECO:0000256" key="1">
    <source>
        <dbReference type="ARBA" id="ARBA00006566"/>
    </source>
</evidence>
<dbReference type="PANTHER" id="PTHR10457">
    <property type="entry name" value="MEVALONATE KINASE/GALACTOKINASE"/>
    <property type="match status" value="1"/>
</dbReference>
<evidence type="ECO:0000313" key="7">
    <source>
        <dbReference type="Proteomes" id="UP001189429"/>
    </source>
</evidence>
<evidence type="ECO:0008006" key="8">
    <source>
        <dbReference type="Google" id="ProtNLM"/>
    </source>
</evidence>
<dbReference type="SUPFAM" id="SSF55060">
    <property type="entry name" value="GHMP Kinase, C-terminal domain"/>
    <property type="match status" value="1"/>
</dbReference>
<dbReference type="SUPFAM" id="SSF54211">
    <property type="entry name" value="Ribosomal protein S5 domain 2-like"/>
    <property type="match status" value="1"/>
</dbReference>
<gene>
    <name evidence="6" type="ORF">PCOR1329_LOCUS60794</name>
</gene>
<proteinExistence type="inferred from homology"/>
<sequence length="267" mass="28504">MSSSAAVEMATAKLLASLFPSTVGKLADMDIIQVAKAAENNFVGMGCGILDQFTSGKGRAGHVVFLDCRTLYFKFAPFKGAQFVLANTNAPHQLVDGKYNELRQHCFAVASAIKRETGSSKITHLRDVSSDLLAEHADKLSDAQRRRAKHIVTENERVHSAIAALKAGDLAGIGQMLKDSHLSSRDDFGNSCKELDVMAECAEGIEGFLGARLMGGGFGGATLNLVREGHAEAFAAELARRYQARTGRRADTVVFVPGNGAFSVKAD</sequence>
<feature type="domain" description="GHMP kinase C-terminal" evidence="5">
    <location>
        <begin position="161"/>
        <end position="242"/>
    </location>
</feature>
<organism evidence="6 7">
    <name type="scientific">Prorocentrum cordatum</name>
    <dbReference type="NCBI Taxonomy" id="2364126"/>
    <lineage>
        <taxon>Eukaryota</taxon>
        <taxon>Sar</taxon>
        <taxon>Alveolata</taxon>
        <taxon>Dinophyceae</taxon>
        <taxon>Prorocentrales</taxon>
        <taxon>Prorocentraceae</taxon>
        <taxon>Prorocentrum</taxon>
    </lineage>
</organism>
<dbReference type="InterPro" id="IPR013750">
    <property type="entry name" value="GHMP_kinase_C_dom"/>
</dbReference>
<dbReference type="Pfam" id="PF00288">
    <property type="entry name" value="GHMP_kinases_N"/>
    <property type="match status" value="1"/>
</dbReference>
<keyword evidence="2" id="KW-0547">Nucleotide-binding</keyword>
<protein>
    <recommendedName>
        <fullName evidence="8">Galactokinase</fullName>
    </recommendedName>
</protein>
<dbReference type="PRINTS" id="PR00959">
    <property type="entry name" value="MEVGALKINASE"/>
</dbReference>
<dbReference type="PANTHER" id="PTHR10457:SF7">
    <property type="entry name" value="GALACTOKINASE-RELATED"/>
    <property type="match status" value="1"/>
</dbReference>
<dbReference type="InterPro" id="IPR036554">
    <property type="entry name" value="GHMP_kinase_C_sf"/>
</dbReference>
<dbReference type="InterPro" id="IPR006204">
    <property type="entry name" value="GHMP_kinase_N_dom"/>
</dbReference>
<evidence type="ECO:0000256" key="2">
    <source>
        <dbReference type="ARBA" id="ARBA00022741"/>
    </source>
</evidence>
<dbReference type="Gene3D" id="3.30.70.890">
    <property type="entry name" value="GHMP kinase, C-terminal domain"/>
    <property type="match status" value="1"/>
</dbReference>
<keyword evidence="3" id="KW-0067">ATP-binding</keyword>
<name>A0ABN9VSG2_9DINO</name>
<dbReference type="PIRSF" id="PIRSF000530">
    <property type="entry name" value="Galactokinase"/>
    <property type="match status" value="1"/>
</dbReference>
<evidence type="ECO:0000259" key="4">
    <source>
        <dbReference type="Pfam" id="PF00288"/>
    </source>
</evidence>
<accession>A0ABN9VSG2</accession>
<dbReference type="InterPro" id="IPR006206">
    <property type="entry name" value="Mevalonate/galactokinase"/>
</dbReference>
<dbReference type="Proteomes" id="UP001189429">
    <property type="component" value="Unassembled WGS sequence"/>
</dbReference>
<comment type="similarity">
    <text evidence="1">Belongs to the GHMP kinase family. GalK subfamily.</text>
</comment>